<feature type="transmembrane region" description="Helical" evidence="4">
    <location>
        <begin position="6"/>
        <end position="26"/>
    </location>
</feature>
<dbReference type="Pfam" id="PF12895">
    <property type="entry name" value="ANAPC3"/>
    <property type="match status" value="1"/>
</dbReference>
<dbReference type="SMART" id="SM00028">
    <property type="entry name" value="TPR"/>
    <property type="match status" value="6"/>
</dbReference>
<dbReference type="InterPro" id="IPR019734">
    <property type="entry name" value="TPR_rpt"/>
</dbReference>
<name>A0A7T7XQ31_9SPIR</name>
<evidence type="ECO:0000256" key="3">
    <source>
        <dbReference type="PROSITE-ProRule" id="PRU00339"/>
    </source>
</evidence>
<evidence type="ECO:0000313" key="6">
    <source>
        <dbReference type="EMBL" id="QQO10439.1"/>
    </source>
</evidence>
<dbReference type="PANTHER" id="PTHR45586:SF1">
    <property type="entry name" value="LIPOPOLYSACCHARIDE ASSEMBLY PROTEIN B"/>
    <property type="match status" value="1"/>
</dbReference>
<dbReference type="InterPro" id="IPR011856">
    <property type="entry name" value="tRNA_endonuc-like_dom_sf"/>
</dbReference>
<keyword evidence="7" id="KW-1185">Reference proteome</keyword>
<evidence type="ECO:0000256" key="2">
    <source>
        <dbReference type="ARBA" id="ARBA00022803"/>
    </source>
</evidence>
<dbReference type="GO" id="GO:0003677">
    <property type="term" value="F:DNA binding"/>
    <property type="evidence" value="ECO:0007669"/>
    <property type="project" value="InterPro"/>
</dbReference>
<dbReference type="PROSITE" id="PS50293">
    <property type="entry name" value="TPR_REGION"/>
    <property type="match status" value="1"/>
</dbReference>
<evidence type="ECO:0000256" key="1">
    <source>
        <dbReference type="ARBA" id="ARBA00022737"/>
    </source>
</evidence>
<dbReference type="EMBL" id="CP067089">
    <property type="protein sequence ID" value="QQO10439.1"/>
    <property type="molecule type" value="Genomic_DNA"/>
</dbReference>
<dbReference type="PROSITE" id="PS50005">
    <property type="entry name" value="TPR"/>
    <property type="match status" value="2"/>
</dbReference>
<reference evidence="6" key="1">
    <citation type="submission" date="2021-01" db="EMBL/GenBank/DDBJ databases">
        <title>Description of Breznakiella homolactica.</title>
        <authorList>
            <person name="Song Y."/>
            <person name="Brune A."/>
        </authorList>
    </citation>
    <scope>NUCLEOTIDE SEQUENCE</scope>
    <source>
        <strain evidence="6">RmG30</strain>
    </source>
</reference>
<dbReference type="SUPFAM" id="SSF48452">
    <property type="entry name" value="TPR-like"/>
    <property type="match status" value="2"/>
</dbReference>
<feature type="repeat" description="TPR" evidence="3">
    <location>
        <begin position="131"/>
        <end position="164"/>
    </location>
</feature>
<evidence type="ECO:0000259" key="5">
    <source>
        <dbReference type="Pfam" id="PF04471"/>
    </source>
</evidence>
<dbReference type="KEGG" id="bhc:JFL75_05855"/>
<dbReference type="GO" id="GO:0009307">
    <property type="term" value="P:DNA restriction-modification system"/>
    <property type="evidence" value="ECO:0007669"/>
    <property type="project" value="InterPro"/>
</dbReference>
<dbReference type="Proteomes" id="UP000595917">
    <property type="component" value="Chromosome"/>
</dbReference>
<keyword evidence="4" id="KW-0812">Transmembrane</keyword>
<dbReference type="InterPro" id="IPR051012">
    <property type="entry name" value="CellSynth/LPSAsmb/PSIAsmb"/>
</dbReference>
<feature type="repeat" description="TPR" evidence="3">
    <location>
        <begin position="165"/>
        <end position="198"/>
    </location>
</feature>
<keyword evidence="4" id="KW-0472">Membrane</keyword>
<feature type="domain" description="Restriction endonuclease type IV Mrr" evidence="5">
    <location>
        <begin position="346"/>
        <end position="442"/>
    </location>
</feature>
<keyword evidence="4" id="KW-1133">Transmembrane helix</keyword>
<organism evidence="6 7">
    <name type="scientific">Breznakiella homolactica</name>
    <dbReference type="NCBI Taxonomy" id="2798577"/>
    <lineage>
        <taxon>Bacteria</taxon>
        <taxon>Pseudomonadati</taxon>
        <taxon>Spirochaetota</taxon>
        <taxon>Spirochaetia</taxon>
        <taxon>Spirochaetales</taxon>
        <taxon>Breznakiellaceae</taxon>
        <taxon>Breznakiella</taxon>
    </lineage>
</organism>
<dbReference type="Pfam" id="PF04471">
    <property type="entry name" value="Mrr_cat"/>
    <property type="match status" value="1"/>
</dbReference>
<evidence type="ECO:0000256" key="4">
    <source>
        <dbReference type="SAM" id="Phobius"/>
    </source>
</evidence>
<dbReference type="Gene3D" id="3.40.1350.10">
    <property type="match status" value="1"/>
</dbReference>
<keyword evidence="1" id="KW-0677">Repeat</keyword>
<keyword evidence="2 3" id="KW-0802">TPR repeat</keyword>
<dbReference type="Pfam" id="PF13432">
    <property type="entry name" value="TPR_16"/>
    <property type="match status" value="1"/>
</dbReference>
<dbReference type="InterPro" id="IPR007560">
    <property type="entry name" value="Restrct_endonuc_IV_Mrr"/>
</dbReference>
<dbReference type="AlphaFoldDB" id="A0A7T7XQ31"/>
<proteinExistence type="predicted"/>
<protein>
    <submittedName>
        <fullName evidence="6">Tetratricopeptide repeat protein</fullName>
    </submittedName>
</protein>
<dbReference type="InterPro" id="IPR011990">
    <property type="entry name" value="TPR-like_helical_dom_sf"/>
</dbReference>
<dbReference type="Gene3D" id="1.25.40.10">
    <property type="entry name" value="Tetratricopeptide repeat domain"/>
    <property type="match status" value="1"/>
</dbReference>
<dbReference type="RefSeq" id="WP_215627743.1">
    <property type="nucleotide sequence ID" value="NZ_CP067089.2"/>
</dbReference>
<accession>A0A7T7XQ31</accession>
<sequence>MTGIVSILMVVVALAVIVVLFITLAGRAKGGSRSKRAKGRESILKEANKRLAQNPRDPEALWDLADLYYQEQTWDKAFKTYEMLIELAGSSPVINEYEANLRYAVSALKLNLNNEAYKGFAVARSLKQDSFEANFNLGYLEFLKKNYEKAVVFFNQAKMLDPENAPTLRYLGHAYFKMKKYKEAMTLIRRSIDLAPDDKESLYTLGECYYELNQTDQALRIFSHLRPDPVMGPNASLFSGTINIKQHQYEKAIEDFEIGLRHQNIKPEVALELKYRLATVLLKQQEIGPALGYLREIQEVSANFKDVPLLLAKYQELNANKNMQIYLMAPSADFVALCRKIVMNYFPRAKVKITNISVNKNEWADLLAEVDTPKWSDLVMFRFIRSQGSVGELTVRDFHSHLKEVKAGKGYCLTVGSFTEEAKRYTEARLIDLIEKDRLTAILNTVDAKAARSGSTPSKR</sequence>
<gene>
    <name evidence="6" type="ORF">JFL75_05855</name>
</gene>
<dbReference type="PANTHER" id="PTHR45586">
    <property type="entry name" value="TPR REPEAT-CONTAINING PROTEIN PA4667"/>
    <property type="match status" value="1"/>
</dbReference>
<dbReference type="GO" id="GO:0004519">
    <property type="term" value="F:endonuclease activity"/>
    <property type="evidence" value="ECO:0007669"/>
    <property type="project" value="InterPro"/>
</dbReference>
<evidence type="ECO:0000313" key="7">
    <source>
        <dbReference type="Proteomes" id="UP000595917"/>
    </source>
</evidence>